<dbReference type="PANTHER" id="PTHR45752:SF195">
    <property type="entry name" value="LEUCINE-RICH REPEAT (LRR) FAMILY PROTEIN-RELATED"/>
    <property type="match status" value="1"/>
</dbReference>
<dbReference type="GeneID" id="115753655"/>
<protein>
    <submittedName>
        <fullName evidence="4">Disease resistance protein RPV1-like</fullName>
    </submittedName>
</protein>
<dbReference type="SUPFAM" id="SSF52058">
    <property type="entry name" value="L domain-like"/>
    <property type="match status" value="2"/>
</dbReference>
<dbReference type="RefSeq" id="XP_048129203.1">
    <property type="nucleotide sequence ID" value="XM_048273246.1"/>
</dbReference>
<dbReference type="InterPro" id="IPR032675">
    <property type="entry name" value="LRR_dom_sf"/>
</dbReference>
<reference evidence="4" key="2">
    <citation type="submission" date="2025-08" db="UniProtKB">
        <authorList>
            <consortium name="RefSeq"/>
        </authorList>
    </citation>
    <scope>IDENTIFICATION</scope>
    <source>
        <tissue evidence="4">Leaf</tissue>
    </source>
</reference>
<name>A0ABM3GXY7_9MYRT</name>
<dbReference type="SMART" id="SM00364">
    <property type="entry name" value="LRR_BAC"/>
    <property type="match status" value="6"/>
</dbReference>
<organism evidence="3 4">
    <name type="scientific">Rhodamnia argentea</name>
    <dbReference type="NCBI Taxonomy" id="178133"/>
    <lineage>
        <taxon>Eukaryota</taxon>
        <taxon>Viridiplantae</taxon>
        <taxon>Streptophyta</taxon>
        <taxon>Embryophyta</taxon>
        <taxon>Tracheophyta</taxon>
        <taxon>Spermatophyta</taxon>
        <taxon>Magnoliopsida</taxon>
        <taxon>eudicotyledons</taxon>
        <taxon>Gunneridae</taxon>
        <taxon>Pentapetalae</taxon>
        <taxon>rosids</taxon>
        <taxon>malvids</taxon>
        <taxon>Myrtales</taxon>
        <taxon>Myrtaceae</taxon>
        <taxon>Myrtoideae</taxon>
        <taxon>Myrteae</taxon>
        <taxon>Australasian group</taxon>
        <taxon>Rhodamnia</taxon>
    </lineage>
</organism>
<sequence>MKVLQNMSLIKINEDNEVWMHDQLRELGREIVLEECDMQMKKQTRVWDPKKGLDLLRRHKGNKEVEALRLNFDHRPKYRFNYEGFESLSNLRFLGVGGSKGNFLAEPKLLWHESPSNAPPTNENSDLLLQLRWLSWVDIPLTFNIKNFSMEDVVILDLSGSEITGDWEGWSHMKVMENLKVMDLSNCQRLKRTPEFSAISNLERLILRGCSELVEIHGSISHLKSLVSLDVRECMSLERLPKALGELKDLKELRIDVTRIQEIPNIGGMRNLRIFTASYCRGLALPPTIGDLASLEYLCLTECSSLERLPDTIGNLESLIKLDIYPSNIRELPDSIGRLKNLKVVKMMSDSTSKIPDSFWEIEKLEEIQVTHPGGSESALAEIDNCLDRRTMEIVKIALSSDIEVGEGFRVKIGSPIYRNQSLRILRLSGAKIEALPKLPESLVALELDKLHMKTFPGLSNLTNLKELRLRFGPCDDDGGSAAPVEEDPGLGNLRKLESLSLTSDYVTTLPTGISLLPRLRKLEIRCRNLHCLPSLPSSLLSLFLESECLTTLPTDISSLLPRLQTLDLKCPDLRRLPSLPSSLLSLSLTPHKSFCSLDLSNSKKLSNLRVADCAISEIRGLDHLQNLQDLHLKELKQVKMLPALSNFNKLSSLTVHDCRNLVEIQGELPPSLATLEISGCRSLRTLPDLSSLMGLLLVEIKRCRSLNVEAISSLCSKKDVTFLGDEDDELGFPFEYESEGEDDEGFGDMNREAIQAYFNDLFASFGLQN</sequence>
<gene>
    <name evidence="4" type="primary">LOC115753655</name>
</gene>
<accession>A0ABM3GXY7</accession>
<evidence type="ECO:0000313" key="4">
    <source>
        <dbReference type="RefSeq" id="XP_048129203.1"/>
    </source>
</evidence>
<proteinExistence type="predicted"/>
<dbReference type="Proteomes" id="UP000827889">
    <property type="component" value="Chromosome 1"/>
</dbReference>
<keyword evidence="3" id="KW-1185">Reference proteome</keyword>
<evidence type="ECO:0000313" key="3">
    <source>
        <dbReference type="Proteomes" id="UP000827889"/>
    </source>
</evidence>
<keyword evidence="1" id="KW-0677">Repeat</keyword>
<dbReference type="InterPro" id="IPR055414">
    <property type="entry name" value="LRR_R13L4/SHOC2-like"/>
</dbReference>
<dbReference type="Gene3D" id="3.80.10.10">
    <property type="entry name" value="Ribonuclease Inhibitor"/>
    <property type="match status" value="4"/>
</dbReference>
<feature type="domain" description="Disease resistance R13L4/SHOC-2-like LRR" evidence="2">
    <location>
        <begin position="260"/>
        <end position="385"/>
    </location>
</feature>
<dbReference type="Pfam" id="PF23598">
    <property type="entry name" value="LRR_14"/>
    <property type="match status" value="1"/>
</dbReference>
<evidence type="ECO:0000256" key="1">
    <source>
        <dbReference type="ARBA" id="ARBA00022737"/>
    </source>
</evidence>
<dbReference type="InterPro" id="IPR050715">
    <property type="entry name" value="LRR-SigEffector_domain"/>
</dbReference>
<reference evidence="3" key="1">
    <citation type="submission" date="2025-05" db="UniProtKB">
        <authorList>
            <consortium name="RefSeq"/>
        </authorList>
    </citation>
    <scope>NUCLEOTIDE SEQUENCE [LARGE SCALE GENOMIC DNA]</scope>
</reference>
<evidence type="ECO:0000259" key="2">
    <source>
        <dbReference type="Pfam" id="PF23598"/>
    </source>
</evidence>
<dbReference type="PANTHER" id="PTHR45752">
    <property type="entry name" value="LEUCINE-RICH REPEAT-CONTAINING"/>
    <property type="match status" value="1"/>
</dbReference>